<feature type="compositionally biased region" description="Polar residues" evidence="3">
    <location>
        <begin position="250"/>
        <end position="262"/>
    </location>
</feature>
<evidence type="ECO:0000256" key="2">
    <source>
        <dbReference type="PROSITE-ProRule" id="PRU00358"/>
    </source>
</evidence>
<dbReference type="Proteomes" id="UP000518752">
    <property type="component" value="Unassembled WGS sequence"/>
</dbReference>
<sequence length="1394" mass="156259">MYFKRAGSDIHVVLRPTVTRCLFSLLPPSSNVLDAMSAYEKQRLANIERNKKLLKDLGLDKPFFEPVEKIQKPKAKASPKKRTFSQTGTEGDDPGTPAAKKLNREVDSVTEQGASSLRRSTRNQGKAIDYNTEKRSVENIPISMKAGTRKSSNTGPLGREDGRRKYDPKTFGSIPGIDVGTWWETRQGCSTDSIHAPWVGGISGGSNGAYSVALSGGYDDDVDEGYAFTYTGSGGRDLKGTKDNPKNLRTAPQSSDQTFENSRSSETRKPVRVIRGFKSTSAYAPTEGYRYDGLYVVEKAWMEKGLNPKGHLATRVSSASGVLNASLRLFYAPPNGLTARDRRGFKGIRVGVDLVDLLATEDLVRVTHGNESDDEEDAAEEDVDVELTAAEEGRFLSLIAELQRDIVDGELTEYEYSGDEDPSALPHMVSEPQIVLPTPYEVSTATSAPHTYHTSSPNSAQSRRSLSPLTPTNPSLLNNPVTKSKRTSDNSQRKKKKHAYKDNLRLKKRMKRSDESYSKAIGEKRVNESELVRLDTEILTLPVASTGYQGKRSQSECSGWSRERILADSHCVDWDGRHLLPLLSSHNLVVTDRHGQGLLCFIGNPRDPRWQEDINAEICRILEAARSAIPLTSKEKVHRRGKFSTVAVGYAHGGGQKEPTNVKHSPRKLEILDALLANKAIRRVSGLTNAAFRRFNPAMYREYEANDAALRTRDPSLRKNFAKSVFAATTFNLGPQTVAADHVDDKNYGPGGCVITCFGDFDDKKGGQFWAPGLHLVVRFPVATSAIVLSAVVRHGNLSIAPGEKRYSITQYSAGALFRFKNNGFCNDKDLLNGATQEEQERNSSGLTEQSRDTHPMSLLQEFAHISRVAKRVFKMLQGISVPGPEESDETVAVFHDMLVRVGRASGQSLDITAGLRELANGDYPDDEDFVNDVLSQYYDYSSPDSVNSSDLDSSQDRPRRQRHQRHNNNEDEADRDPGLQGYLSVVFDDPLNVVITPPVYEISDLVKVVLSGGYHKKVLDDELAALNRAIYGYKLASTEDITAAFRERHFLGSDFLSLASKAKIISNEEDPLTRLYERELFLTSSSNLSTISAYIHSVVRNIEAIRIYDDWRNQDDAIKRQLRLDIAQKLYQDEFDNIDDDDDLNDRAKAVARGKIVKRFRTRHNKIMDQRRRLFYLYIATGPTVLLDPTLLKCAPSGFPRLSKQLAAVFHSVMAEIENKGFGQAHFLDSYELVLRVVRILGGDDAEWYIREFLENYRYWKWGDEADTDEEASDQDGDRIEDEHYNMPQLATELEAVLSHDPWGLIEALNMHWLFEFWYWTMLANGGARGCTQEELEAVLRFMFDLFENFVGEARGCTQEELEAVLRFMFDLFENFVGEARGCTQEELEAVLR</sequence>
<feature type="compositionally biased region" description="Basic residues" evidence="3">
    <location>
        <begin position="72"/>
        <end position="83"/>
    </location>
</feature>
<feature type="domain" description="YDG" evidence="4">
    <location>
        <begin position="172"/>
        <end position="320"/>
    </location>
</feature>
<comment type="subcellular location">
    <subcellularLocation>
        <location evidence="2">Nucleus</location>
    </subcellularLocation>
</comment>
<dbReference type="GO" id="GO:0016567">
    <property type="term" value="P:protein ubiquitination"/>
    <property type="evidence" value="ECO:0007669"/>
    <property type="project" value="TreeGrafter"/>
</dbReference>
<dbReference type="InterPro" id="IPR015947">
    <property type="entry name" value="PUA-like_sf"/>
</dbReference>
<feature type="region of interest" description="Disordered" evidence="3">
    <location>
        <begin position="233"/>
        <end position="271"/>
    </location>
</feature>
<name>A0A8H5G5L3_9AGAR</name>
<dbReference type="PANTHER" id="PTHR14140">
    <property type="entry name" value="E3 UBIQUITIN-PROTEIN LIGASE UHRF-RELATED"/>
    <property type="match status" value="1"/>
</dbReference>
<evidence type="ECO:0000313" key="5">
    <source>
        <dbReference type="EMBL" id="KAF5358864.1"/>
    </source>
</evidence>
<dbReference type="PANTHER" id="PTHR14140:SF27">
    <property type="entry name" value="OS04G0289800 PROTEIN"/>
    <property type="match status" value="1"/>
</dbReference>
<feature type="region of interest" description="Disordered" evidence="3">
    <location>
        <begin position="143"/>
        <end position="171"/>
    </location>
</feature>
<protein>
    <recommendedName>
        <fullName evidence="4">YDG domain-containing protein</fullName>
    </recommendedName>
</protein>
<evidence type="ECO:0000256" key="1">
    <source>
        <dbReference type="ARBA" id="ARBA00023242"/>
    </source>
</evidence>
<dbReference type="SUPFAM" id="SSF88697">
    <property type="entry name" value="PUA domain-like"/>
    <property type="match status" value="1"/>
</dbReference>
<reference evidence="5 6" key="1">
    <citation type="journal article" date="2020" name="ISME J.">
        <title>Uncovering the hidden diversity of litter-decomposition mechanisms in mushroom-forming fungi.</title>
        <authorList>
            <person name="Floudas D."/>
            <person name="Bentzer J."/>
            <person name="Ahren D."/>
            <person name="Johansson T."/>
            <person name="Persson P."/>
            <person name="Tunlid A."/>
        </authorList>
    </citation>
    <scope>NUCLEOTIDE SEQUENCE [LARGE SCALE GENOMIC DNA]</scope>
    <source>
        <strain evidence="5 6">CBS 406.79</strain>
    </source>
</reference>
<feature type="region of interest" description="Disordered" evidence="3">
    <location>
        <begin position="941"/>
        <end position="979"/>
    </location>
</feature>
<evidence type="ECO:0000259" key="4">
    <source>
        <dbReference type="PROSITE" id="PS51015"/>
    </source>
</evidence>
<dbReference type="SMART" id="SM00466">
    <property type="entry name" value="SRA"/>
    <property type="match status" value="1"/>
</dbReference>
<keyword evidence="1 2" id="KW-0539">Nucleus</keyword>
<evidence type="ECO:0000313" key="6">
    <source>
        <dbReference type="Proteomes" id="UP000518752"/>
    </source>
</evidence>
<keyword evidence="6" id="KW-1185">Reference proteome</keyword>
<dbReference type="InterPro" id="IPR003105">
    <property type="entry name" value="SRA_YDG"/>
</dbReference>
<evidence type="ECO:0000256" key="3">
    <source>
        <dbReference type="SAM" id="MobiDB-lite"/>
    </source>
</evidence>
<dbReference type="Gene3D" id="3.60.130.30">
    <property type="match status" value="1"/>
</dbReference>
<dbReference type="EMBL" id="JAACJN010000227">
    <property type="protein sequence ID" value="KAF5358864.1"/>
    <property type="molecule type" value="Genomic_DNA"/>
</dbReference>
<feature type="compositionally biased region" description="Polar residues" evidence="3">
    <location>
        <begin position="109"/>
        <end position="124"/>
    </location>
</feature>
<feature type="compositionally biased region" description="Low complexity" evidence="3">
    <location>
        <begin position="465"/>
        <end position="480"/>
    </location>
</feature>
<dbReference type="InterPro" id="IPR036987">
    <property type="entry name" value="SRA-YDG_sf"/>
</dbReference>
<dbReference type="Pfam" id="PF02182">
    <property type="entry name" value="SAD_SRA"/>
    <property type="match status" value="1"/>
</dbReference>
<gene>
    <name evidence="5" type="ORF">D9757_012685</name>
</gene>
<dbReference type="GO" id="GO:0061630">
    <property type="term" value="F:ubiquitin protein ligase activity"/>
    <property type="evidence" value="ECO:0007669"/>
    <property type="project" value="TreeGrafter"/>
</dbReference>
<dbReference type="Gene3D" id="2.30.280.10">
    <property type="entry name" value="SRA-YDG"/>
    <property type="match status" value="1"/>
</dbReference>
<accession>A0A8H5G5L3</accession>
<dbReference type="InterPro" id="IPR045134">
    <property type="entry name" value="UHRF1/2-like"/>
</dbReference>
<proteinExistence type="predicted"/>
<feature type="compositionally biased region" description="Polar residues" evidence="3">
    <location>
        <begin position="445"/>
        <end position="464"/>
    </location>
</feature>
<dbReference type="GO" id="GO:0005634">
    <property type="term" value="C:nucleus"/>
    <property type="evidence" value="ECO:0007669"/>
    <property type="project" value="UniProtKB-SubCell"/>
</dbReference>
<feature type="compositionally biased region" description="Basic and acidic residues" evidence="3">
    <location>
        <begin position="236"/>
        <end position="246"/>
    </location>
</feature>
<dbReference type="PROSITE" id="PS51015">
    <property type="entry name" value="YDG"/>
    <property type="match status" value="1"/>
</dbReference>
<feature type="compositionally biased region" description="Basic and acidic residues" evidence="3">
    <location>
        <begin position="158"/>
        <end position="168"/>
    </location>
</feature>
<organism evidence="5 6">
    <name type="scientific">Collybiopsis confluens</name>
    <dbReference type="NCBI Taxonomy" id="2823264"/>
    <lineage>
        <taxon>Eukaryota</taxon>
        <taxon>Fungi</taxon>
        <taxon>Dikarya</taxon>
        <taxon>Basidiomycota</taxon>
        <taxon>Agaricomycotina</taxon>
        <taxon>Agaricomycetes</taxon>
        <taxon>Agaricomycetidae</taxon>
        <taxon>Agaricales</taxon>
        <taxon>Marasmiineae</taxon>
        <taxon>Omphalotaceae</taxon>
        <taxon>Collybiopsis</taxon>
    </lineage>
</organism>
<dbReference type="OrthoDB" id="2270193at2759"/>
<comment type="caution">
    <text evidence="5">The sequence shown here is derived from an EMBL/GenBank/DDBJ whole genome shotgun (WGS) entry which is preliminary data.</text>
</comment>
<feature type="region of interest" description="Disordered" evidence="3">
    <location>
        <begin position="445"/>
        <end position="516"/>
    </location>
</feature>
<dbReference type="GO" id="GO:0044027">
    <property type="term" value="P:negative regulation of gene expression via chromosomal CpG island methylation"/>
    <property type="evidence" value="ECO:0007669"/>
    <property type="project" value="TreeGrafter"/>
</dbReference>
<feature type="region of interest" description="Disordered" evidence="3">
    <location>
        <begin position="70"/>
        <end position="127"/>
    </location>
</feature>